<proteinExistence type="predicted"/>
<organism evidence="1 2">
    <name type="scientific">Protopolystoma xenopodis</name>
    <dbReference type="NCBI Taxonomy" id="117903"/>
    <lineage>
        <taxon>Eukaryota</taxon>
        <taxon>Metazoa</taxon>
        <taxon>Spiralia</taxon>
        <taxon>Lophotrochozoa</taxon>
        <taxon>Platyhelminthes</taxon>
        <taxon>Monogenea</taxon>
        <taxon>Polyopisthocotylea</taxon>
        <taxon>Polystomatidea</taxon>
        <taxon>Polystomatidae</taxon>
        <taxon>Protopolystoma</taxon>
    </lineage>
</organism>
<protein>
    <submittedName>
        <fullName evidence="1">Uncharacterized protein</fullName>
    </submittedName>
</protein>
<keyword evidence="2" id="KW-1185">Reference proteome</keyword>
<reference evidence="1" key="1">
    <citation type="submission" date="2018-11" db="EMBL/GenBank/DDBJ databases">
        <authorList>
            <consortium name="Pathogen Informatics"/>
        </authorList>
    </citation>
    <scope>NUCLEOTIDE SEQUENCE</scope>
</reference>
<dbReference type="AlphaFoldDB" id="A0A448WBK3"/>
<dbReference type="Proteomes" id="UP000784294">
    <property type="component" value="Unassembled WGS sequence"/>
</dbReference>
<gene>
    <name evidence="1" type="ORF">PXEA_LOCUS1160</name>
</gene>
<evidence type="ECO:0000313" key="1">
    <source>
        <dbReference type="EMBL" id="VEL07720.1"/>
    </source>
</evidence>
<evidence type="ECO:0000313" key="2">
    <source>
        <dbReference type="Proteomes" id="UP000784294"/>
    </source>
</evidence>
<comment type="caution">
    <text evidence="1">The sequence shown here is derived from an EMBL/GenBank/DDBJ whole genome shotgun (WGS) entry which is preliminary data.</text>
</comment>
<accession>A0A448WBK3</accession>
<dbReference type="EMBL" id="CAAALY010002354">
    <property type="protein sequence ID" value="VEL07720.1"/>
    <property type="molecule type" value="Genomic_DNA"/>
</dbReference>
<sequence>MSERPILMSKQLCLGANLVYKQPVLSYGRAAVKPRRDHLEDEPISLTTPTSSIVVLLRLLHEDVMQPVTSLINAKR</sequence>
<name>A0A448WBK3_9PLAT</name>